<organism evidence="2 3">
    <name type="scientific">Euroglyphus maynei</name>
    <name type="common">Mayne's house dust mite</name>
    <dbReference type="NCBI Taxonomy" id="6958"/>
    <lineage>
        <taxon>Eukaryota</taxon>
        <taxon>Metazoa</taxon>
        <taxon>Ecdysozoa</taxon>
        <taxon>Arthropoda</taxon>
        <taxon>Chelicerata</taxon>
        <taxon>Arachnida</taxon>
        <taxon>Acari</taxon>
        <taxon>Acariformes</taxon>
        <taxon>Sarcoptiformes</taxon>
        <taxon>Astigmata</taxon>
        <taxon>Psoroptidia</taxon>
        <taxon>Analgoidea</taxon>
        <taxon>Pyroglyphidae</taxon>
        <taxon>Pyroglyphinae</taxon>
        <taxon>Euroglyphus</taxon>
    </lineage>
</organism>
<gene>
    <name evidence="2" type="ORF">BLA29_013175</name>
</gene>
<evidence type="ECO:0000313" key="2">
    <source>
        <dbReference type="EMBL" id="OTF74071.1"/>
    </source>
</evidence>
<proteinExistence type="predicted"/>
<dbReference type="EMBL" id="MUJZ01048787">
    <property type="protein sequence ID" value="OTF74071.1"/>
    <property type="molecule type" value="Genomic_DNA"/>
</dbReference>
<feature type="non-terminal residue" evidence="2">
    <location>
        <position position="106"/>
    </location>
</feature>
<keyword evidence="3" id="KW-1185">Reference proteome</keyword>
<accession>A0A1Y3AZW2</accession>
<dbReference type="AlphaFoldDB" id="A0A1Y3AZW2"/>
<sequence length="106" mass="12191">MATNSPNNSFNRSIQDSSGQKNRHSLGGSSSSSSFQIVKCNKCQIQIAKNNLSKHEEMRDRSCAYFIQSFYQLSDRTVRFDESFLKNRLFEYPFLIGDDILYTTSI</sequence>
<evidence type="ECO:0000256" key="1">
    <source>
        <dbReference type="SAM" id="MobiDB-lite"/>
    </source>
</evidence>
<feature type="compositionally biased region" description="Polar residues" evidence="1">
    <location>
        <begin position="1"/>
        <end position="20"/>
    </location>
</feature>
<feature type="region of interest" description="Disordered" evidence="1">
    <location>
        <begin position="1"/>
        <end position="35"/>
    </location>
</feature>
<name>A0A1Y3AZW2_EURMA</name>
<comment type="caution">
    <text evidence="2">The sequence shown here is derived from an EMBL/GenBank/DDBJ whole genome shotgun (WGS) entry which is preliminary data.</text>
</comment>
<evidence type="ECO:0000313" key="3">
    <source>
        <dbReference type="Proteomes" id="UP000194236"/>
    </source>
</evidence>
<protein>
    <submittedName>
        <fullName evidence="2">Uncharacterized protein</fullName>
    </submittedName>
</protein>
<dbReference type="Proteomes" id="UP000194236">
    <property type="component" value="Unassembled WGS sequence"/>
</dbReference>
<feature type="compositionally biased region" description="Low complexity" evidence="1">
    <location>
        <begin position="25"/>
        <end position="34"/>
    </location>
</feature>
<reference evidence="2 3" key="1">
    <citation type="submission" date="2017-03" db="EMBL/GenBank/DDBJ databases">
        <title>Genome Survey of Euroglyphus maynei.</title>
        <authorList>
            <person name="Arlian L.G."/>
            <person name="Morgan M.S."/>
            <person name="Rider S.D."/>
        </authorList>
    </citation>
    <scope>NUCLEOTIDE SEQUENCE [LARGE SCALE GENOMIC DNA]</scope>
    <source>
        <strain evidence="2">Arlian Lab</strain>
        <tissue evidence="2">Whole body</tissue>
    </source>
</reference>